<keyword evidence="7" id="KW-0812">Transmembrane</keyword>
<dbReference type="PANTHER" id="PTHR46945:SF1">
    <property type="entry name" value="CYSTATIN-9-LIKE"/>
    <property type="match status" value="1"/>
</dbReference>
<dbReference type="PANTHER" id="PTHR46945">
    <property type="entry name" value="CYSTATIN-9-LIKE"/>
    <property type="match status" value="1"/>
</dbReference>
<evidence type="ECO:0000256" key="6">
    <source>
        <dbReference type="ARBA" id="ARBA00022729"/>
    </source>
</evidence>
<comment type="similarity">
    <text evidence="2">Belongs to the cystatin family.</text>
</comment>
<name>A0A480WZZ3_PIG</name>
<sequence length="149" mass="17195">MLHQPCHCRGAQPWVTLLLLLGPLFLVMLSWGPQGQAEKEDQSALELYFPATVEYALHEFNLKSRDRNAYKVVRVLKSWREKTDISMVFSMELQLGRTRCGKFDEDIDNCPLQGNPDLNNTVTCFFTISTDPWRTKFDLLNDTCLEGHQ</sequence>
<evidence type="ECO:0000256" key="3">
    <source>
        <dbReference type="ARBA" id="ARBA00022525"/>
    </source>
</evidence>
<dbReference type="Pfam" id="PF00031">
    <property type="entry name" value="Cystatin"/>
    <property type="match status" value="1"/>
</dbReference>
<keyword evidence="6" id="KW-0732">Signal</keyword>
<dbReference type="EMBL" id="DQIR01246065">
    <property type="protein sequence ID" value="HDC01543.1"/>
    <property type="molecule type" value="Transcribed_RNA"/>
</dbReference>
<organism evidence="9">
    <name type="scientific">Sus scrofa</name>
    <name type="common">Pig</name>
    <dbReference type="NCBI Taxonomy" id="9823"/>
    <lineage>
        <taxon>Eukaryota</taxon>
        <taxon>Metazoa</taxon>
        <taxon>Chordata</taxon>
        <taxon>Craniata</taxon>
        <taxon>Vertebrata</taxon>
        <taxon>Euteleostomi</taxon>
        <taxon>Mammalia</taxon>
        <taxon>Eutheria</taxon>
        <taxon>Laurasiatheria</taxon>
        <taxon>Artiodactyla</taxon>
        <taxon>Suina</taxon>
        <taxon>Suidae</taxon>
        <taxon>Sus</taxon>
    </lineage>
</organism>
<reference evidence="9" key="1">
    <citation type="journal article" date="2019" name="PeerJ">
        <title>Genes of the pig, Sus scrofa, reconstructed with EvidentialGene.</title>
        <authorList>
            <person name="Gilbert D.G."/>
        </authorList>
    </citation>
    <scope>NUCLEOTIDE SEQUENCE</scope>
</reference>
<dbReference type="EMBL" id="DQIR01177703">
    <property type="protein sequence ID" value="HDB33180.1"/>
    <property type="molecule type" value="Transcribed_RNA"/>
</dbReference>
<proteinExistence type="inferred from homology"/>
<dbReference type="InterPro" id="IPR046350">
    <property type="entry name" value="Cystatin_sf"/>
</dbReference>
<accession>A0A480WZZ3</accession>
<feature type="domain" description="Cystatin" evidence="8">
    <location>
        <begin position="52"/>
        <end position="133"/>
    </location>
</feature>
<dbReference type="SUPFAM" id="SSF54403">
    <property type="entry name" value="Cystatin/monellin"/>
    <property type="match status" value="1"/>
</dbReference>
<keyword evidence="3" id="KW-0964">Secreted</keyword>
<evidence type="ECO:0000256" key="7">
    <source>
        <dbReference type="SAM" id="Phobius"/>
    </source>
</evidence>
<dbReference type="GO" id="GO:0005576">
    <property type="term" value="C:extracellular region"/>
    <property type="evidence" value="ECO:0007669"/>
    <property type="project" value="UniProtKB-SubCell"/>
</dbReference>
<keyword evidence="4" id="KW-0646">Protease inhibitor</keyword>
<dbReference type="InterPro" id="IPR043250">
    <property type="entry name" value="CST9-like"/>
</dbReference>
<comment type="subcellular location">
    <subcellularLocation>
        <location evidence="1">Secreted</location>
    </subcellularLocation>
</comment>
<keyword evidence="7" id="KW-0472">Membrane</keyword>
<keyword evidence="7" id="KW-1133">Transmembrane helix</keyword>
<feature type="transmembrane region" description="Helical" evidence="7">
    <location>
        <begin position="12"/>
        <end position="31"/>
    </location>
</feature>
<dbReference type="InterPro" id="IPR000010">
    <property type="entry name" value="Cystatin_dom"/>
</dbReference>
<evidence type="ECO:0000256" key="4">
    <source>
        <dbReference type="ARBA" id="ARBA00022690"/>
    </source>
</evidence>
<evidence type="ECO:0000256" key="1">
    <source>
        <dbReference type="ARBA" id="ARBA00004613"/>
    </source>
</evidence>
<dbReference type="Gene3D" id="3.10.450.10">
    <property type="match status" value="1"/>
</dbReference>
<evidence type="ECO:0000256" key="5">
    <source>
        <dbReference type="ARBA" id="ARBA00022704"/>
    </source>
</evidence>
<evidence type="ECO:0000313" key="9">
    <source>
        <dbReference type="EMBL" id="HDC01543.1"/>
    </source>
</evidence>
<dbReference type="AlphaFoldDB" id="A0A480WZZ3"/>
<evidence type="ECO:0000256" key="2">
    <source>
        <dbReference type="ARBA" id="ARBA00009403"/>
    </source>
</evidence>
<dbReference type="GO" id="GO:0004869">
    <property type="term" value="F:cysteine-type endopeptidase inhibitor activity"/>
    <property type="evidence" value="ECO:0007669"/>
    <property type="project" value="UniProtKB-KW"/>
</dbReference>
<keyword evidence="5" id="KW-0789">Thiol protease inhibitor</keyword>
<evidence type="ECO:0000259" key="8">
    <source>
        <dbReference type="Pfam" id="PF00031"/>
    </source>
</evidence>
<protein>
    <submittedName>
        <fullName evidence="9">Cystatin-9-like</fullName>
    </submittedName>
</protein>